<dbReference type="AlphaFoldDB" id="A0A3V5ZCV2"/>
<reference evidence="3" key="2">
    <citation type="submission" date="2018-10" db="EMBL/GenBank/DDBJ databases">
        <authorList>
            <person name="Ashton P.M."/>
            <person name="Dallman T."/>
            <person name="Nair S."/>
            <person name="De Pinna E."/>
            <person name="Peters T."/>
            <person name="Grant K."/>
        </authorList>
    </citation>
    <scope>NUCLEOTIDE SEQUENCE</scope>
    <source>
        <strain evidence="3">621745</strain>
    </source>
</reference>
<reference evidence="2" key="1">
    <citation type="submission" date="2018-07" db="EMBL/GenBank/DDBJ databases">
        <authorList>
            <consortium name="GenomeTrakr network: Whole genome sequencing for foodborne pathogen traceback"/>
        </authorList>
    </citation>
    <scope>NUCLEOTIDE SEQUENCE</scope>
    <source>
        <strain evidence="2">HIY0266</strain>
    </source>
</reference>
<dbReference type="InterPro" id="IPR015406">
    <property type="entry name" value="GpJ_CSF"/>
</dbReference>
<evidence type="ECO:0000313" key="2">
    <source>
        <dbReference type="EMBL" id="EBW9029291.1"/>
    </source>
</evidence>
<sequence length="291" mass="31248">MLKKIDLTEDNASKLQQFSKEWHDANDKWNAMWGVKIEQTKDGKYYVAGLGLSMEDTPDGKISQFLVAADRIAYINPANGNETPGFVMQGDQIIMNEAFLKYLSAPTITSGGNPPAFSLTPDGKLTAKNADISGHINAVSGSFTGEINATSGKFSGVIEAREFVGDICGSKVMQGVSIRATNDERSTSTRYTDSATYQIGKTITVMANCERNGGAGAITVTININGQVKTAEVMPYTAGIPAMYQTVVFSVYTTSPVVDISVSLRVRGQYTTSASVWPLVMVSRSGSNFTN</sequence>
<evidence type="ECO:0000259" key="1">
    <source>
        <dbReference type="Pfam" id="PF09327"/>
    </source>
</evidence>
<dbReference type="Pfam" id="PF09327">
    <property type="entry name" value="Phage_Tail_Tip"/>
    <property type="match status" value="1"/>
</dbReference>
<accession>A0A3V5ZCV2</accession>
<feature type="domain" description="Tip attachment protein J central straight fiber" evidence="1">
    <location>
        <begin position="15"/>
        <end position="142"/>
    </location>
</feature>
<dbReference type="EMBL" id="AAHJPF010000015">
    <property type="protein sequence ID" value="EBW9029291.1"/>
    <property type="molecule type" value="Genomic_DNA"/>
</dbReference>
<organism evidence="3">
    <name type="scientific">Salmonella enterica subsp. enterica serovar Haifa</name>
    <dbReference type="NCBI Taxonomy" id="192956"/>
    <lineage>
        <taxon>Bacteria</taxon>
        <taxon>Pseudomonadati</taxon>
        <taxon>Pseudomonadota</taxon>
        <taxon>Gammaproteobacteria</taxon>
        <taxon>Enterobacterales</taxon>
        <taxon>Enterobacteriaceae</taxon>
        <taxon>Salmonella</taxon>
    </lineage>
</organism>
<dbReference type="PANTHER" id="PTHR36251:SF2">
    <property type="entry name" value="GIFSY-2 PROPHAGE HOST SPECIFICITY PROTEIN J, PHAGE LAMBDA"/>
    <property type="match status" value="1"/>
</dbReference>
<dbReference type="PANTHER" id="PTHR36251">
    <property type="entry name" value="FELS-1 PROPHAGE HOST SPECIFICITY PROTEIN-RELATED"/>
    <property type="match status" value="1"/>
</dbReference>
<dbReference type="InterPro" id="IPR053171">
    <property type="entry name" value="Viral_Tip_Attach_Protein"/>
</dbReference>
<name>A0A3V5ZCV2_SALET</name>
<evidence type="ECO:0000313" key="3">
    <source>
        <dbReference type="EMBL" id="EBZ5070024.1"/>
    </source>
</evidence>
<comment type="caution">
    <text evidence="3">The sequence shown here is derived from an EMBL/GenBank/DDBJ whole genome shotgun (WGS) entry which is preliminary data.</text>
</comment>
<gene>
    <name evidence="2" type="ORF">BW885_19980</name>
    <name evidence="3" type="ORF">EBO93_18690</name>
</gene>
<proteinExistence type="predicted"/>
<protein>
    <submittedName>
        <fullName evidence="3">DUF1983 domain-containing protein</fullName>
    </submittedName>
</protein>
<dbReference type="EMBL" id="AAHRIU010000018">
    <property type="protein sequence ID" value="EBZ5070024.1"/>
    <property type="molecule type" value="Genomic_DNA"/>
</dbReference>